<dbReference type="EMBL" id="MHOP01000008">
    <property type="protein sequence ID" value="OGZ66203.1"/>
    <property type="molecule type" value="Genomic_DNA"/>
</dbReference>
<evidence type="ECO:0000313" key="2">
    <source>
        <dbReference type="Proteomes" id="UP000178774"/>
    </source>
</evidence>
<accession>A0A1G2HUR1</accession>
<evidence type="ECO:0000313" key="1">
    <source>
        <dbReference type="EMBL" id="OGZ66203.1"/>
    </source>
</evidence>
<dbReference type="AlphaFoldDB" id="A0A1G2HUR1"/>
<dbReference type="Proteomes" id="UP000178774">
    <property type="component" value="Unassembled WGS sequence"/>
</dbReference>
<gene>
    <name evidence="1" type="ORF">A2822_04215</name>
</gene>
<protein>
    <submittedName>
        <fullName evidence="1">Uncharacterized protein</fullName>
    </submittedName>
</protein>
<reference evidence="1 2" key="1">
    <citation type="journal article" date="2016" name="Nat. Commun.">
        <title>Thousands of microbial genomes shed light on interconnected biogeochemical processes in an aquifer system.</title>
        <authorList>
            <person name="Anantharaman K."/>
            <person name="Brown C.T."/>
            <person name="Hug L.A."/>
            <person name="Sharon I."/>
            <person name="Castelle C.J."/>
            <person name="Probst A.J."/>
            <person name="Thomas B.C."/>
            <person name="Singh A."/>
            <person name="Wilkins M.J."/>
            <person name="Karaoz U."/>
            <person name="Brodie E.L."/>
            <person name="Williams K.H."/>
            <person name="Hubbard S.S."/>
            <person name="Banfield J.F."/>
        </authorList>
    </citation>
    <scope>NUCLEOTIDE SEQUENCE [LARGE SCALE GENOMIC DNA]</scope>
</reference>
<organism evidence="1 2">
    <name type="scientific">Candidatus Staskawiczbacteria bacterium RIFCSPHIGHO2_01_FULL_41_41</name>
    <dbReference type="NCBI Taxonomy" id="1802203"/>
    <lineage>
        <taxon>Bacteria</taxon>
        <taxon>Candidatus Staskawicziibacteriota</taxon>
    </lineage>
</organism>
<name>A0A1G2HUR1_9BACT</name>
<comment type="caution">
    <text evidence="1">The sequence shown here is derived from an EMBL/GenBank/DDBJ whole genome shotgun (WGS) entry which is preliminary data.</text>
</comment>
<proteinExistence type="predicted"/>
<sequence>MSWLLLLRGCLDKHRLALSAACRHPGCPAKPLEHFSAGLLLDYPIFPGRKVGQFLLLNEDLLLMREAEVILRVGELPTEASLVEFSQRGILQQITVPRPLKTYGQISRHGKLLFLRHFFVECVGTPKPLAMGTRKLHWDLAHAHACTV</sequence>